<feature type="region of interest" description="Disordered" evidence="1">
    <location>
        <begin position="72"/>
        <end position="236"/>
    </location>
</feature>
<feature type="compositionally biased region" description="Low complexity" evidence="1">
    <location>
        <begin position="196"/>
        <end position="206"/>
    </location>
</feature>
<feature type="compositionally biased region" description="Basic and acidic residues" evidence="1">
    <location>
        <begin position="145"/>
        <end position="157"/>
    </location>
</feature>
<evidence type="ECO:0000256" key="1">
    <source>
        <dbReference type="SAM" id="MobiDB-lite"/>
    </source>
</evidence>
<comment type="caution">
    <text evidence="2">The sequence shown here is derived from an EMBL/GenBank/DDBJ whole genome shotgun (WGS) entry which is preliminary data.</text>
</comment>
<feature type="compositionally biased region" description="Basic and acidic residues" evidence="1">
    <location>
        <begin position="72"/>
        <end position="87"/>
    </location>
</feature>
<keyword evidence="3" id="KW-1185">Reference proteome</keyword>
<name>A0A7K1FQ32_9ACTN</name>
<sequence length="236" mass="23480">MIVAGEHGPGWVVAVDLLEGLQVGELGGRELVARIAAGQALVARVQAQQLELMAALSVPGVAGPAAKLAKYSKGELRSRRRRGREDAPPGPDPAAGRPDPTLPEEDDPATTAARGSVGGEVELWPGSPGAGDGDGVENLSTATVVDERAATDPRATDDAATTDAEAGDSGGAAGAPVAMTADVPGSADSDSDSGAEADSGAGAAVDVDVDVDVERDSDADRESPGPMENVDVDVDG</sequence>
<accession>A0A7K1FQ32</accession>
<dbReference type="EMBL" id="WLYK01000009">
    <property type="protein sequence ID" value="MTD16247.1"/>
    <property type="molecule type" value="Genomic_DNA"/>
</dbReference>
<gene>
    <name evidence="2" type="ORF">GIS00_20110</name>
</gene>
<proteinExistence type="predicted"/>
<feature type="non-terminal residue" evidence="2">
    <location>
        <position position="236"/>
    </location>
</feature>
<evidence type="ECO:0000313" key="2">
    <source>
        <dbReference type="EMBL" id="MTD16247.1"/>
    </source>
</evidence>
<dbReference type="Proteomes" id="UP000460221">
    <property type="component" value="Unassembled WGS sequence"/>
</dbReference>
<organism evidence="2 3">
    <name type="scientific">Nakamurella alba</name>
    <dbReference type="NCBI Taxonomy" id="2665158"/>
    <lineage>
        <taxon>Bacteria</taxon>
        <taxon>Bacillati</taxon>
        <taxon>Actinomycetota</taxon>
        <taxon>Actinomycetes</taxon>
        <taxon>Nakamurellales</taxon>
        <taxon>Nakamurellaceae</taxon>
        <taxon>Nakamurella</taxon>
    </lineage>
</organism>
<protein>
    <submittedName>
        <fullName evidence="2">Uncharacterized protein</fullName>
    </submittedName>
</protein>
<feature type="compositionally biased region" description="Basic and acidic residues" evidence="1">
    <location>
        <begin position="212"/>
        <end position="223"/>
    </location>
</feature>
<reference evidence="2 3" key="1">
    <citation type="submission" date="2019-11" db="EMBL/GenBank/DDBJ databases">
        <authorList>
            <person name="Jiang L.-Q."/>
        </authorList>
    </citation>
    <scope>NUCLEOTIDE SEQUENCE [LARGE SCALE GENOMIC DNA]</scope>
    <source>
        <strain evidence="2 3">YIM 132087</strain>
    </source>
</reference>
<dbReference type="AlphaFoldDB" id="A0A7K1FQ32"/>
<evidence type="ECO:0000313" key="3">
    <source>
        <dbReference type="Proteomes" id="UP000460221"/>
    </source>
</evidence>